<keyword evidence="2" id="KW-0812">Transmembrane</keyword>
<dbReference type="Proteomes" id="UP000663891">
    <property type="component" value="Unassembled WGS sequence"/>
</dbReference>
<evidence type="ECO:0000313" key="3">
    <source>
        <dbReference type="EMBL" id="CAF1440477.1"/>
    </source>
</evidence>
<dbReference type="AlphaFoldDB" id="A0A815NXE7"/>
<organism evidence="3 4">
    <name type="scientific">Adineta steineri</name>
    <dbReference type="NCBI Taxonomy" id="433720"/>
    <lineage>
        <taxon>Eukaryota</taxon>
        <taxon>Metazoa</taxon>
        <taxon>Spiralia</taxon>
        <taxon>Gnathifera</taxon>
        <taxon>Rotifera</taxon>
        <taxon>Eurotatoria</taxon>
        <taxon>Bdelloidea</taxon>
        <taxon>Adinetida</taxon>
        <taxon>Adinetidae</taxon>
        <taxon>Adineta</taxon>
    </lineage>
</organism>
<feature type="region of interest" description="Disordered" evidence="1">
    <location>
        <begin position="374"/>
        <end position="394"/>
    </location>
</feature>
<dbReference type="Gene3D" id="2.130.10.130">
    <property type="entry name" value="Integrin alpha, N-terminal"/>
    <property type="match status" value="1"/>
</dbReference>
<evidence type="ECO:0000313" key="4">
    <source>
        <dbReference type="Proteomes" id="UP000663891"/>
    </source>
</evidence>
<gene>
    <name evidence="3" type="ORF">VCS650_LOCUS38856</name>
</gene>
<evidence type="ECO:0000256" key="1">
    <source>
        <dbReference type="SAM" id="MobiDB-lite"/>
    </source>
</evidence>
<dbReference type="SUPFAM" id="SSF69318">
    <property type="entry name" value="Integrin alpha N-terminal domain"/>
    <property type="match status" value="1"/>
</dbReference>
<dbReference type="PANTHER" id="PTHR46580">
    <property type="entry name" value="SENSOR KINASE-RELATED"/>
    <property type="match status" value="1"/>
</dbReference>
<dbReference type="InterPro" id="IPR028994">
    <property type="entry name" value="Integrin_alpha_N"/>
</dbReference>
<feature type="compositionally biased region" description="Polar residues" evidence="1">
    <location>
        <begin position="375"/>
        <end position="394"/>
    </location>
</feature>
<feature type="transmembrane region" description="Helical" evidence="2">
    <location>
        <begin position="163"/>
        <end position="180"/>
    </location>
</feature>
<dbReference type="EMBL" id="CAJNON010001210">
    <property type="protein sequence ID" value="CAF1440477.1"/>
    <property type="molecule type" value="Genomic_DNA"/>
</dbReference>
<sequence>MISIRNQLPDISKMIVGDFDNDNHLDLAVQSKWFGTIHILLAYGDGAFRMHFNKRFCTLNSLDFALIHVDNDTYLDMVVVCSVVNDIGVYFGNGRGEYFIHPLTLFANANSYPLRVAVADFNCDNFKDIAVLNHYGQNIGIFINDGAKNFKAQITSFTRKEKFPSYFAIVSCYILLYTAFMTPERRTIPVFDVTPAVFEQLYRDHPDTLSCPCSTITVPLKVLVSNTIIHHPVCESIFVSKEWIEALHFENASRYGTGDFRTTASSQFKILASLCTLSQDIASQNLLDLDNNEFINNYLLSQEQVEDKVNGTTEFFKNSASSRIFSFLNYLRTTTRADYLISALNTNYLIANNPRIVDESQPFMGMLLSGETKYSDQSSDASTNGESMGCSNTNPTTTVSFSDISHLERYHYHSEWTRPQRNATLVNGFFTACTPLEAILKSTLDCLYNATCLQLLTRHFPAMNRVCMKLTYQSSYISFI</sequence>
<accession>A0A815NXE7</accession>
<reference evidence="3" key="1">
    <citation type="submission" date="2021-02" db="EMBL/GenBank/DDBJ databases">
        <authorList>
            <person name="Nowell W R."/>
        </authorList>
    </citation>
    <scope>NUCLEOTIDE SEQUENCE</scope>
</reference>
<dbReference type="OrthoDB" id="10022113at2759"/>
<evidence type="ECO:0000256" key="2">
    <source>
        <dbReference type="SAM" id="Phobius"/>
    </source>
</evidence>
<keyword evidence="2" id="KW-1133">Transmembrane helix</keyword>
<dbReference type="PANTHER" id="PTHR46580:SF4">
    <property type="entry name" value="ATP_GTP-BINDING PROTEIN"/>
    <property type="match status" value="1"/>
</dbReference>
<proteinExistence type="predicted"/>
<name>A0A815NXE7_9BILA</name>
<comment type="caution">
    <text evidence="3">The sequence shown here is derived from an EMBL/GenBank/DDBJ whole genome shotgun (WGS) entry which is preliminary data.</text>
</comment>
<protein>
    <submittedName>
        <fullName evidence="3">Uncharacterized protein</fullName>
    </submittedName>
</protein>
<keyword evidence="2" id="KW-0472">Membrane</keyword>